<protein>
    <submittedName>
        <fullName evidence="1">Uncharacterized protein</fullName>
    </submittedName>
</protein>
<dbReference type="AlphaFoldDB" id="A0AAE0P601"/>
<evidence type="ECO:0000313" key="1">
    <source>
        <dbReference type="EMBL" id="KAK3393887.1"/>
    </source>
</evidence>
<gene>
    <name evidence="1" type="ORF">B0H63DRAFT_531803</name>
</gene>
<sequence>MTPGLGKLVTAALPLAARGPYSSFSTTALIPWNERTIDWSSNVHVQIKVGALGSSGKSYIPIVDTGANGGTKGWEFLSWSKVPYEGCRIPQIVYFNYQASSPNPAVKTNVPILAATHRIVCETMGPKNVAGPFTPRLHRP</sequence>
<organism evidence="1 2">
    <name type="scientific">Podospora didyma</name>
    <dbReference type="NCBI Taxonomy" id="330526"/>
    <lineage>
        <taxon>Eukaryota</taxon>
        <taxon>Fungi</taxon>
        <taxon>Dikarya</taxon>
        <taxon>Ascomycota</taxon>
        <taxon>Pezizomycotina</taxon>
        <taxon>Sordariomycetes</taxon>
        <taxon>Sordariomycetidae</taxon>
        <taxon>Sordariales</taxon>
        <taxon>Podosporaceae</taxon>
        <taxon>Podospora</taxon>
    </lineage>
</organism>
<name>A0AAE0P601_9PEZI</name>
<proteinExistence type="predicted"/>
<keyword evidence="2" id="KW-1185">Reference proteome</keyword>
<reference evidence="1" key="2">
    <citation type="submission" date="2023-06" db="EMBL/GenBank/DDBJ databases">
        <authorList>
            <consortium name="Lawrence Berkeley National Laboratory"/>
            <person name="Haridas S."/>
            <person name="Hensen N."/>
            <person name="Bonometti L."/>
            <person name="Westerberg I."/>
            <person name="Brannstrom I.O."/>
            <person name="Guillou S."/>
            <person name="Cros-Aarteil S."/>
            <person name="Calhoun S."/>
            <person name="Kuo A."/>
            <person name="Mondo S."/>
            <person name="Pangilinan J."/>
            <person name="Riley R."/>
            <person name="LaButti K."/>
            <person name="Andreopoulos B."/>
            <person name="Lipzen A."/>
            <person name="Chen C."/>
            <person name="Yanf M."/>
            <person name="Daum C."/>
            <person name="Ng V."/>
            <person name="Clum A."/>
            <person name="Steindorff A."/>
            <person name="Ohm R."/>
            <person name="Martin F."/>
            <person name="Silar P."/>
            <person name="Natvig D."/>
            <person name="Lalanne C."/>
            <person name="Gautier V."/>
            <person name="Ament-velasquez S.L."/>
            <person name="Kruys A."/>
            <person name="Hutchinson M.I."/>
            <person name="Powell A.J."/>
            <person name="Barry K."/>
            <person name="Miller A.N."/>
            <person name="Grigoriev I.V."/>
            <person name="Debuchy R."/>
            <person name="Gladieux P."/>
            <person name="Thoren M.H."/>
            <person name="Johannesson H."/>
        </authorList>
    </citation>
    <scope>NUCLEOTIDE SEQUENCE</scope>
    <source>
        <strain evidence="1">CBS 232.78</strain>
    </source>
</reference>
<evidence type="ECO:0000313" key="2">
    <source>
        <dbReference type="Proteomes" id="UP001285441"/>
    </source>
</evidence>
<dbReference type="Proteomes" id="UP001285441">
    <property type="component" value="Unassembled WGS sequence"/>
</dbReference>
<reference evidence="1" key="1">
    <citation type="journal article" date="2023" name="Mol. Phylogenet. Evol.">
        <title>Genome-scale phylogeny and comparative genomics of the fungal order Sordariales.</title>
        <authorList>
            <person name="Hensen N."/>
            <person name="Bonometti L."/>
            <person name="Westerberg I."/>
            <person name="Brannstrom I.O."/>
            <person name="Guillou S."/>
            <person name="Cros-Aarteil S."/>
            <person name="Calhoun S."/>
            <person name="Haridas S."/>
            <person name="Kuo A."/>
            <person name="Mondo S."/>
            <person name="Pangilinan J."/>
            <person name="Riley R."/>
            <person name="LaButti K."/>
            <person name="Andreopoulos B."/>
            <person name="Lipzen A."/>
            <person name="Chen C."/>
            <person name="Yan M."/>
            <person name="Daum C."/>
            <person name="Ng V."/>
            <person name="Clum A."/>
            <person name="Steindorff A."/>
            <person name="Ohm R.A."/>
            <person name="Martin F."/>
            <person name="Silar P."/>
            <person name="Natvig D.O."/>
            <person name="Lalanne C."/>
            <person name="Gautier V."/>
            <person name="Ament-Velasquez S.L."/>
            <person name="Kruys A."/>
            <person name="Hutchinson M.I."/>
            <person name="Powell A.J."/>
            <person name="Barry K."/>
            <person name="Miller A.N."/>
            <person name="Grigoriev I.V."/>
            <person name="Debuchy R."/>
            <person name="Gladieux P."/>
            <person name="Hiltunen Thoren M."/>
            <person name="Johannesson H."/>
        </authorList>
    </citation>
    <scope>NUCLEOTIDE SEQUENCE</scope>
    <source>
        <strain evidence="1">CBS 232.78</strain>
    </source>
</reference>
<comment type="caution">
    <text evidence="1">The sequence shown here is derived from an EMBL/GenBank/DDBJ whole genome shotgun (WGS) entry which is preliminary data.</text>
</comment>
<dbReference type="EMBL" id="JAULSW010000001">
    <property type="protein sequence ID" value="KAK3393887.1"/>
    <property type="molecule type" value="Genomic_DNA"/>
</dbReference>
<accession>A0AAE0P601</accession>